<keyword evidence="1" id="KW-1133">Transmembrane helix</keyword>
<dbReference type="EMBL" id="GFTR01001713">
    <property type="protein sequence ID" value="JAW14713.1"/>
    <property type="molecule type" value="Transcribed_RNA"/>
</dbReference>
<evidence type="ECO:0000313" key="2">
    <source>
        <dbReference type="EMBL" id="JAW14713.1"/>
    </source>
</evidence>
<name>A0A224Y240_9HEMI</name>
<sequence>MLVSFDGSIIFSSTFSCGISFVLPLLFLFFFFLISRSVSDFSSSTFGAEGAFSLEDAFTGSALPPVPESDGSKVLVSLTFVQTASSTACLLPLAFFLVLNEVSSNI</sequence>
<keyword evidence="1" id="KW-0812">Transmembrane</keyword>
<evidence type="ECO:0000256" key="1">
    <source>
        <dbReference type="SAM" id="Phobius"/>
    </source>
</evidence>
<protein>
    <submittedName>
        <fullName evidence="2">Uncharacterized protein</fullName>
    </submittedName>
</protein>
<proteinExistence type="predicted"/>
<reference evidence="2" key="1">
    <citation type="journal article" date="2018" name="PLoS Negl. Trop. Dis.">
        <title>An insight into the salivary gland and fat body transcriptome of Panstrongylus lignarius (Hemiptera: Heteroptera), the main vector of Chagas disease in Peru.</title>
        <authorList>
            <person name="Nevoa J.C."/>
            <person name="Mendes M.T."/>
            <person name="da Silva M.V."/>
            <person name="Soares S.C."/>
            <person name="Oliveira C.J.F."/>
            <person name="Ribeiro J.M.C."/>
        </authorList>
    </citation>
    <scope>NUCLEOTIDE SEQUENCE</scope>
</reference>
<keyword evidence="1" id="KW-0472">Membrane</keyword>
<accession>A0A224Y240</accession>
<feature type="transmembrane region" description="Helical" evidence="1">
    <location>
        <begin position="9"/>
        <end position="34"/>
    </location>
</feature>
<feature type="transmembrane region" description="Helical" evidence="1">
    <location>
        <begin position="74"/>
        <end position="99"/>
    </location>
</feature>
<organism evidence="2">
    <name type="scientific">Panstrongylus lignarius</name>
    <dbReference type="NCBI Taxonomy" id="156445"/>
    <lineage>
        <taxon>Eukaryota</taxon>
        <taxon>Metazoa</taxon>
        <taxon>Ecdysozoa</taxon>
        <taxon>Arthropoda</taxon>
        <taxon>Hexapoda</taxon>
        <taxon>Insecta</taxon>
        <taxon>Pterygota</taxon>
        <taxon>Neoptera</taxon>
        <taxon>Paraneoptera</taxon>
        <taxon>Hemiptera</taxon>
        <taxon>Heteroptera</taxon>
        <taxon>Panheteroptera</taxon>
        <taxon>Cimicomorpha</taxon>
        <taxon>Reduviidae</taxon>
        <taxon>Triatominae</taxon>
        <taxon>Panstrongylus</taxon>
    </lineage>
</organism>
<dbReference type="AlphaFoldDB" id="A0A224Y240"/>